<feature type="domain" description="GSCFA" evidence="1">
    <location>
        <begin position="22"/>
        <end position="252"/>
    </location>
</feature>
<evidence type="ECO:0000259" key="1">
    <source>
        <dbReference type="Pfam" id="PF08885"/>
    </source>
</evidence>
<dbReference type="EMBL" id="BBLG01000003">
    <property type="protein sequence ID" value="GAK75978.1"/>
    <property type="molecule type" value="Genomic_DNA"/>
</dbReference>
<name>A0A081DAN2_NONUL</name>
<evidence type="ECO:0000313" key="2">
    <source>
        <dbReference type="EMBL" id="GAK75978.1"/>
    </source>
</evidence>
<dbReference type="AlphaFoldDB" id="A0A081DAN2"/>
<dbReference type="GO" id="GO:0016788">
    <property type="term" value="F:hydrolase activity, acting on ester bonds"/>
    <property type="evidence" value="ECO:0007669"/>
    <property type="project" value="UniProtKB-ARBA"/>
</dbReference>
<accession>A0A081DAN2</accession>
<reference evidence="2 3" key="1">
    <citation type="journal article" date="2014" name="Genome Announc.">
        <title>Draft Genome Sequences of Marine Flavobacterium Nonlabens Strains NR17, NR24, NR27, NR32, NR33, and Ara13.</title>
        <authorList>
            <person name="Nakanishi M."/>
            <person name="Meirelles P."/>
            <person name="Suzuki R."/>
            <person name="Takatani N."/>
            <person name="Mino S."/>
            <person name="Suda W."/>
            <person name="Oshima K."/>
            <person name="Hattori M."/>
            <person name="Ohkuma M."/>
            <person name="Hosokawa M."/>
            <person name="Miyashita K."/>
            <person name="Thompson F.L."/>
            <person name="Niwa A."/>
            <person name="Sawabe T."/>
            <person name="Sawabe T."/>
        </authorList>
    </citation>
    <scope>NUCLEOTIDE SEQUENCE [LARGE SCALE GENOMIC DNA]</scope>
    <source>
        <strain evidence="3">JCM19296</strain>
    </source>
</reference>
<dbReference type="Proteomes" id="UP000028980">
    <property type="component" value="Unassembled WGS sequence"/>
</dbReference>
<gene>
    <name evidence="2" type="ORF">JCM19296_1575</name>
</gene>
<dbReference type="SUPFAM" id="SSF52266">
    <property type="entry name" value="SGNH hydrolase"/>
    <property type="match status" value="1"/>
</dbReference>
<comment type="caution">
    <text evidence="2">The sequence shown here is derived from an EMBL/GenBank/DDBJ whole genome shotgun (WGS) entry which is preliminary data.</text>
</comment>
<dbReference type="Pfam" id="PF08885">
    <property type="entry name" value="GSCFA"/>
    <property type="match status" value="1"/>
</dbReference>
<sequence>MQLTTPVPITPLQPAINYESSLVFLGSCFTENIGSKMAYHGFKTCVNPFGIIFNPHSLLVLLERSLSSDLFTLEDVETHFSYLAHSDLNGSTRDAVLNNLNTAGTLLTQQIKKASHVFITLGTAWVYEHIEQQSIVANCHKQPQGLFVKKLLSINEILKKLSDIISIIKNAKHDVTVTFTLSPVRHIKDGFTENQRSKARLFEAIQAVVETQKAQYFPAYEIVMDELRDYRFYGRDMIHLSETGIELVWERFRESVISTTCSPIMKAVDKHRKLMAHRPSNVDLHLEQIEKSLISCNKNILKLNYEKFKNTNSRCFDDACHRFDL</sequence>
<evidence type="ECO:0000313" key="3">
    <source>
        <dbReference type="Proteomes" id="UP000028980"/>
    </source>
</evidence>
<proteinExistence type="predicted"/>
<dbReference type="Gene3D" id="3.40.50.1110">
    <property type="entry name" value="SGNH hydrolase"/>
    <property type="match status" value="1"/>
</dbReference>
<dbReference type="InterPro" id="IPR014982">
    <property type="entry name" value="GSCFA"/>
</dbReference>
<dbReference type="InterPro" id="IPR036514">
    <property type="entry name" value="SGNH_hydro_sf"/>
</dbReference>
<protein>
    <recommendedName>
        <fullName evidence="1">GSCFA domain-containing protein</fullName>
    </recommendedName>
</protein>
<organism evidence="2 3">
    <name type="scientific">Nonlabens ulvanivorans</name>
    <name type="common">Persicivirga ulvanivorans</name>
    <dbReference type="NCBI Taxonomy" id="906888"/>
    <lineage>
        <taxon>Bacteria</taxon>
        <taxon>Pseudomonadati</taxon>
        <taxon>Bacteroidota</taxon>
        <taxon>Flavobacteriia</taxon>
        <taxon>Flavobacteriales</taxon>
        <taxon>Flavobacteriaceae</taxon>
        <taxon>Nonlabens</taxon>
    </lineage>
</organism>